<reference evidence="2" key="3">
    <citation type="submission" date="2024-01" db="EMBL/GenBank/DDBJ databases">
        <authorList>
            <person name="Riesbeck K."/>
        </authorList>
    </citation>
    <scope>NUCLEOTIDE SEQUENCE</scope>
    <source>
        <strain evidence="2">3655</strain>
    </source>
</reference>
<evidence type="ECO:0000313" key="2">
    <source>
        <dbReference type="EMBL" id="CAH0450314.1"/>
    </source>
</evidence>
<proteinExistence type="predicted"/>
<evidence type="ECO:0000313" key="5">
    <source>
        <dbReference type="Proteomes" id="UP000837958"/>
    </source>
</evidence>
<dbReference type="Pfam" id="PF07157">
    <property type="entry name" value="DNA_circ_N"/>
    <property type="match status" value="1"/>
</dbReference>
<evidence type="ECO:0000313" key="4">
    <source>
        <dbReference type="Proteomes" id="UP000003185"/>
    </source>
</evidence>
<dbReference type="Proteomes" id="UP000003185">
    <property type="component" value="Unassembled WGS sequence"/>
</dbReference>
<feature type="domain" description="DNA circulation N-terminal" evidence="1">
    <location>
        <begin position="9"/>
        <end position="94"/>
    </location>
</feature>
<protein>
    <submittedName>
        <fullName evidence="3">64 kDa virion protein</fullName>
    </submittedName>
    <submittedName>
        <fullName evidence="2">DNA circularization protein</fullName>
    </submittedName>
</protein>
<dbReference type="EMBL" id="AAZF01000016">
    <property type="protein sequence ID" value="EDJ92049.1"/>
    <property type="molecule type" value="Genomic_DNA"/>
</dbReference>
<dbReference type="AlphaFoldDB" id="A0A0H3PB38"/>
<dbReference type="InterPro" id="IPR009826">
    <property type="entry name" value="DNA_circ_N"/>
</dbReference>
<accession>A0A0H3PB38</accession>
<dbReference type="RefSeq" id="WP_005658761.1">
    <property type="nucleotide sequence ID" value="NZ_AAZF01000016.1"/>
</dbReference>
<reference evidence="3 4" key="1">
    <citation type="journal article" date="2007" name="Genome Biol.">
        <title>Characterization and modeling of the Haemophilus influenzae core and supragenomes based on the complete genomic sequences of Rd and 12 clinical nontypeable strains.</title>
        <authorList>
            <person name="Hogg J.S."/>
            <person name="Hu F.Z."/>
            <person name="Janto B."/>
            <person name="Boissy R."/>
            <person name="Hayes J."/>
            <person name="Keefe R."/>
            <person name="Post J.C."/>
            <person name="Ehrlich G.D."/>
        </authorList>
    </citation>
    <scope>NUCLEOTIDE SEQUENCE [LARGE SCALE GENOMIC DNA]</scope>
    <source>
        <strain evidence="3">3655</strain>
        <strain evidence="4">NTHi 3655</strain>
    </source>
</reference>
<evidence type="ECO:0000259" key="1">
    <source>
        <dbReference type="Pfam" id="PF07157"/>
    </source>
</evidence>
<gene>
    <name evidence="3" type="ORF">CGSHi3655_00045</name>
    <name evidence="2" type="ORF">KRLU3655_LOCUS390</name>
</gene>
<dbReference type="EMBL" id="OV040719">
    <property type="protein sequence ID" value="CAH0450314.1"/>
    <property type="molecule type" value="Genomic_DNA"/>
</dbReference>
<name>A0A0H3PB38_HAEI3</name>
<reference evidence="5" key="2">
    <citation type="submission" date="2021-11" db="EMBL/GenBank/DDBJ databases">
        <authorList>
            <person name="Riesbeck K."/>
        </authorList>
    </citation>
    <scope>NUCLEOTIDE SEQUENCE [LARGE SCALE GENOMIC DNA]</scope>
</reference>
<dbReference type="Proteomes" id="UP000837958">
    <property type="component" value="Chromosome"/>
</dbReference>
<evidence type="ECO:0000313" key="3">
    <source>
        <dbReference type="EMBL" id="EDJ92049.1"/>
    </source>
</evidence>
<organism evidence="3 4">
    <name type="scientific">Haemophilus influenzae (strain NTHi 3655)</name>
    <dbReference type="NCBI Taxonomy" id="375177"/>
    <lineage>
        <taxon>Bacteria</taxon>
        <taxon>Pseudomonadati</taxon>
        <taxon>Pseudomonadota</taxon>
        <taxon>Gammaproteobacteria</taxon>
        <taxon>Pasteurellales</taxon>
        <taxon>Pasteurellaceae</taxon>
        <taxon>Haemophilus</taxon>
    </lineage>
</organism>
<sequence length="481" mass="53983">MSKMRQKSGKGSFRGVPFLIEDEQGMDGGRRLVRYEYPLRDDGMTEDLGLRLRNYHISCLVIGDDHVKQAEKLIEALEKPGTGTLKHPYFGTKEVRVDDYKAVYSTGHLRVTRFDISFIPAVNEIAPLAKKDSLFDVLNQYADALNALAEEFAEMIEGVLDFIDELTAPIFNLVDSFIGLIETVFDGIGALLAVGNEFKNRVMGFKNRLSTLIRTPQLFAKELQSLVQFGVQGVAVSASGRVVSRYYGGLQVATAIPAEHSLKNAVDTQRVFVQMSALSDAMNQAKTKLQQRQPEMPKSVLENLRDGKTNQQSIHKTLSRNVMAQYGMTNILNALQAKAQFVFLRLMQTTLVVEYGKVIAQAITIRTKGEPSTIESRADVQRYLRDIDEQLEQAIFDCADHEQWQSYEALEQFRLALLLDLRARGELLAESKMVDLTDTQPALVVTFNETGKAKGWERVVRRNQIRHPLFCLGGSQVEVLA</sequence>